<keyword evidence="2" id="KW-1133">Transmembrane helix</keyword>
<dbReference type="PANTHER" id="PTHR30441:SF4">
    <property type="entry name" value="PROTEIN ASMA"/>
    <property type="match status" value="1"/>
</dbReference>
<keyword evidence="2" id="KW-0812">Transmembrane</keyword>
<evidence type="ECO:0000313" key="4">
    <source>
        <dbReference type="EMBL" id="RJP57581.1"/>
    </source>
</evidence>
<protein>
    <submittedName>
        <fullName evidence="4">AsmA family protein</fullName>
    </submittedName>
</protein>
<dbReference type="GO" id="GO:0005886">
    <property type="term" value="C:plasma membrane"/>
    <property type="evidence" value="ECO:0007669"/>
    <property type="project" value="TreeGrafter"/>
</dbReference>
<dbReference type="GO" id="GO:0090313">
    <property type="term" value="P:regulation of protein targeting to membrane"/>
    <property type="evidence" value="ECO:0007669"/>
    <property type="project" value="TreeGrafter"/>
</dbReference>
<evidence type="ECO:0000313" key="5">
    <source>
        <dbReference type="Proteomes" id="UP000266426"/>
    </source>
</evidence>
<reference evidence="4 5" key="1">
    <citation type="journal article" date="2017" name="ISME J.">
        <title>Energy and carbon metabolisms in a deep terrestrial subsurface fluid microbial community.</title>
        <authorList>
            <person name="Momper L."/>
            <person name="Jungbluth S.P."/>
            <person name="Lee M.D."/>
            <person name="Amend J.P."/>
        </authorList>
    </citation>
    <scope>NUCLEOTIDE SEQUENCE [LARGE SCALE GENOMIC DNA]</scope>
    <source>
        <strain evidence="4">SURF_26</strain>
    </source>
</reference>
<keyword evidence="2" id="KW-0472">Membrane</keyword>
<accession>A0A3A4R7U6</accession>
<dbReference type="EMBL" id="QZJZ01000078">
    <property type="protein sequence ID" value="RJP57581.1"/>
    <property type="molecule type" value="Genomic_DNA"/>
</dbReference>
<proteinExistence type="predicted"/>
<name>A0A3A4R7U6_9BACT</name>
<dbReference type="AlphaFoldDB" id="A0A3A4R7U6"/>
<comment type="caution">
    <text evidence="4">The sequence shown here is derived from an EMBL/GenBank/DDBJ whole genome shotgun (WGS) entry which is preliminary data.</text>
</comment>
<feature type="domain" description="AsmA" evidence="3">
    <location>
        <begin position="6"/>
        <end position="249"/>
    </location>
</feature>
<feature type="compositionally biased region" description="Basic and acidic residues" evidence="1">
    <location>
        <begin position="696"/>
        <end position="723"/>
    </location>
</feature>
<dbReference type="PANTHER" id="PTHR30441">
    <property type="entry name" value="DUF748 DOMAIN-CONTAINING PROTEIN"/>
    <property type="match status" value="1"/>
</dbReference>
<sequence length="746" mass="83741">MEEKMKIFKIILILFLILFFALIVGIYIFLRTFDLNNYKPIIIDQAESTLNRDVDFSTANLQLSFKQGIAFELNNLVIGGSPSFQEGDFLRVEQISLGIDVLHYIFNKEVKILDIFLKSPQIVLVKNKSGKMDIEEFGQDLEKTKPEPETPAQPHDKQISLPIIYVDQLQIDNASLKYIDRTYEPEKILEISRVDFKISDFSPGKEAPFKFDMALFSDEQNIHSSGNVKLDADNQQVLFSPLDLSVNLSDFSIETMKTLIPKNKPFPSTLNGQFNVAAKKIILGTEGLTELIADAGFSDGKIALTNAGYTINLDKINAALNKLSLKDEFTYSLKMAYLSDSQNIDLNGRGRLDIAAKAITLKDLRFASDLSTFSMSKLKESIPELKDSDLPEKMEGSIRLNLSTMQIADAKLVSLKGDGDFSDGKISFSNLPESPENINVKWNFTESDITIPQILMHIGQGELEGSANVVNYLTDRNFAINMDFQNMELGEILNQQDQSVTIEGKLSGLIKIQGQGVEAEKTLDTLAGNASVSFADGKLNNINIFKTVLGKLTMFPNLSEILESRFPDKYKNLTSKDTILSQADIKANIKNREISLNQVNVVADSFVFDGTGKATFDKTYNLEGSFLIPADLSMSLADRINEVKYIFDEQNRIFIPLIVRGKETNMTFTVDLKYLTSKIIKIQGREQLKKVLDKTLDKKESTPTEQNQQEKPDQQKEPERTTSDIESIGNQLINQALDKLLEYDNN</sequence>
<organism evidence="4 5">
    <name type="scientific">Candidatus Auribacter fodinae</name>
    <dbReference type="NCBI Taxonomy" id="2093366"/>
    <lineage>
        <taxon>Bacteria</taxon>
        <taxon>Pseudomonadati</taxon>
        <taxon>Candidatus Auribacterota</taxon>
        <taxon>Candidatus Auribacteria</taxon>
        <taxon>Candidatus Auribacterales</taxon>
        <taxon>Candidatus Auribacteraceae</taxon>
        <taxon>Candidatus Auribacter</taxon>
    </lineage>
</organism>
<feature type="domain" description="AsmA" evidence="3">
    <location>
        <begin position="420"/>
        <end position="591"/>
    </location>
</feature>
<feature type="transmembrane region" description="Helical" evidence="2">
    <location>
        <begin position="7"/>
        <end position="30"/>
    </location>
</feature>
<dbReference type="Pfam" id="PF05170">
    <property type="entry name" value="AsmA"/>
    <property type="match status" value="2"/>
</dbReference>
<evidence type="ECO:0000259" key="3">
    <source>
        <dbReference type="Pfam" id="PF05170"/>
    </source>
</evidence>
<dbReference type="InterPro" id="IPR052894">
    <property type="entry name" value="AsmA-related"/>
</dbReference>
<evidence type="ECO:0000256" key="2">
    <source>
        <dbReference type="SAM" id="Phobius"/>
    </source>
</evidence>
<dbReference type="Proteomes" id="UP000266426">
    <property type="component" value="Unassembled WGS sequence"/>
</dbReference>
<feature type="region of interest" description="Disordered" evidence="1">
    <location>
        <begin position="696"/>
        <end position="730"/>
    </location>
</feature>
<gene>
    <name evidence="4" type="ORF">C4541_09925</name>
</gene>
<dbReference type="InterPro" id="IPR007844">
    <property type="entry name" value="AsmA"/>
</dbReference>
<evidence type="ECO:0000256" key="1">
    <source>
        <dbReference type="SAM" id="MobiDB-lite"/>
    </source>
</evidence>